<dbReference type="RefSeq" id="WP_213494480.1">
    <property type="nucleotide sequence ID" value="NZ_CP074694.1"/>
</dbReference>
<organism evidence="1 2">
    <name type="scientific">Telmatocola sphagniphila</name>
    <dbReference type="NCBI Taxonomy" id="1123043"/>
    <lineage>
        <taxon>Bacteria</taxon>
        <taxon>Pseudomonadati</taxon>
        <taxon>Planctomycetota</taxon>
        <taxon>Planctomycetia</taxon>
        <taxon>Gemmatales</taxon>
        <taxon>Gemmataceae</taxon>
    </lineage>
</organism>
<gene>
    <name evidence="1" type="ORF">KIH39_17335</name>
</gene>
<evidence type="ECO:0000313" key="2">
    <source>
        <dbReference type="Proteomes" id="UP000676194"/>
    </source>
</evidence>
<reference evidence="1" key="1">
    <citation type="submission" date="2021-05" db="EMBL/GenBank/DDBJ databases">
        <title>Complete genome sequence of the cellulolytic planctomycete Telmatocola sphagniphila SP2T and characterization of the first cellulase from planctomycetes.</title>
        <authorList>
            <person name="Rakitin A.L."/>
            <person name="Beletsky A.V."/>
            <person name="Naumoff D.G."/>
            <person name="Kulichevskaya I.S."/>
            <person name="Mardanov A.V."/>
            <person name="Ravin N.V."/>
            <person name="Dedysh S.N."/>
        </authorList>
    </citation>
    <scope>NUCLEOTIDE SEQUENCE</scope>
    <source>
        <strain evidence="1">SP2T</strain>
    </source>
</reference>
<evidence type="ECO:0000313" key="1">
    <source>
        <dbReference type="EMBL" id="QVL30609.1"/>
    </source>
</evidence>
<sequence length="515" mass="57958">MKIVWALIVLTLLAVGASLLFQSYGHMNTVVLPVPPDDVELAWIHTSTNSATWERFVTGCKRLANDGWTVDDSKALLEETTGIPEVTITRPSESRKVRIRWYKLSSETGSKQWVKALSKRNPAPIAIIGGGSSDRAEDLARSLYEQGSWKGGVAPLLFLTTATADEIKTGPDDYKKLINFYPGRTFRFCFSNLQMARAVMECIDQTDLHPSRNFPPFQRQLMMMGQHTPLDLLMNLILTNSGLRFGTPHRFAVLWRDDPYSSDLLDRFEQVIQEARNGLNTYGGNRLVKLNVPFSVGTYNHANPSEEEAVRELLSEISTAPGERALLILPTVAAPARRVLRSLCGDAPMIGKNIVVVTGDAISFNTFYRDAEFAWNVRDIPVPIATFLHQNPVGWDEGITKIAPLQGPNSTEDILLYQDMMSRIMNSILPKDKKTEARDADTLRDNLISQNPDFFDKDGNRQSGQNEYVVIFRPIFLEGDRVRDEPQIEIWNRPTGQKWKLVQQLGKYNPPNPVP</sequence>
<protein>
    <submittedName>
        <fullName evidence="1">Uncharacterized protein</fullName>
    </submittedName>
</protein>
<proteinExistence type="predicted"/>
<keyword evidence="2" id="KW-1185">Reference proteome</keyword>
<accession>A0A8E6B3F8</accession>
<dbReference type="Proteomes" id="UP000676194">
    <property type="component" value="Chromosome"/>
</dbReference>
<dbReference type="EMBL" id="CP074694">
    <property type="protein sequence ID" value="QVL30609.1"/>
    <property type="molecule type" value="Genomic_DNA"/>
</dbReference>
<name>A0A8E6B3F8_9BACT</name>
<dbReference type="AlphaFoldDB" id="A0A8E6B3F8"/>
<dbReference type="KEGG" id="tsph:KIH39_17335"/>